<evidence type="ECO:0000313" key="3">
    <source>
        <dbReference type="Proteomes" id="UP001501175"/>
    </source>
</evidence>
<sequence>MKTSSNPSALFPATGTLLFTYIKRFLFFAVVTALPLLVGCSKEDDTMPVKRTAQEKLIARKWTLNTVTIRVDNGSTYSLTRTQWQAVGILLDNITFRADGRYSSSGPSGNYTLKQNDTALELTNEPFFTMEFLSLSLSDYEFSGRTPEVAVNPEKAAPTAAEHGVAAAGLAGLAYFKEVDTAKVKTVQLLFTYNGV</sequence>
<dbReference type="Proteomes" id="UP001501175">
    <property type="component" value="Unassembled WGS sequence"/>
</dbReference>
<keyword evidence="1" id="KW-0812">Transmembrane</keyword>
<keyword evidence="3" id="KW-1185">Reference proteome</keyword>
<evidence type="ECO:0000313" key="2">
    <source>
        <dbReference type="EMBL" id="GAA4451187.1"/>
    </source>
</evidence>
<accession>A0ABP8MKR2</accession>
<dbReference type="EMBL" id="BAABHD010000014">
    <property type="protein sequence ID" value="GAA4451187.1"/>
    <property type="molecule type" value="Genomic_DNA"/>
</dbReference>
<name>A0ABP8MKR2_9BACT</name>
<proteinExistence type="predicted"/>
<comment type="caution">
    <text evidence="2">The sequence shown here is derived from an EMBL/GenBank/DDBJ whole genome shotgun (WGS) entry which is preliminary data.</text>
</comment>
<gene>
    <name evidence="2" type="ORF">GCM10023189_12860</name>
</gene>
<feature type="transmembrane region" description="Helical" evidence="1">
    <location>
        <begin position="20"/>
        <end position="41"/>
    </location>
</feature>
<dbReference type="RefSeq" id="WP_345241742.1">
    <property type="nucleotide sequence ID" value="NZ_BAABHD010000014.1"/>
</dbReference>
<organism evidence="2 3">
    <name type="scientific">Nibrella saemangeumensis</name>
    <dbReference type="NCBI Taxonomy" id="1084526"/>
    <lineage>
        <taxon>Bacteria</taxon>
        <taxon>Pseudomonadati</taxon>
        <taxon>Bacteroidota</taxon>
        <taxon>Cytophagia</taxon>
        <taxon>Cytophagales</taxon>
        <taxon>Spirosomataceae</taxon>
        <taxon>Nibrella</taxon>
    </lineage>
</organism>
<evidence type="ECO:0000256" key="1">
    <source>
        <dbReference type="SAM" id="Phobius"/>
    </source>
</evidence>
<keyword evidence="1" id="KW-1133">Transmembrane helix</keyword>
<evidence type="ECO:0008006" key="4">
    <source>
        <dbReference type="Google" id="ProtNLM"/>
    </source>
</evidence>
<protein>
    <recommendedName>
        <fullName evidence="4">DUF5004 domain-containing protein</fullName>
    </recommendedName>
</protein>
<reference evidence="3" key="1">
    <citation type="journal article" date="2019" name="Int. J. Syst. Evol. Microbiol.">
        <title>The Global Catalogue of Microorganisms (GCM) 10K type strain sequencing project: providing services to taxonomists for standard genome sequencing and annotation.</title>
        <authorList>
            <consortium name="The Broad Institute Genomics Platform"/>
            <consortium name="The Broad Institute Genome Sequencing Center for Infectious Disease"/>
            <person name="Wu L."/>
            <person name="Ma J."/>
        </authorList>
    </citation>
    <scope>NUCLEOTIDE SEQUENCE [LARGE SCALE GENOMIC DNA]</scope>
    <source>
        <strain evidence="3">JCM 17927</strain>
    </source>
</reference>
<keyword evidence="1" id="KW-0472">Membrane</keyword>